<sequence>MPFDVLTLLWIAAVFLLGGTVKGVIGLGLPTIALGLFAATMDIRAAMALLLVPSFVTNIWQVASGGHFRVLLRRLWPFLGCAAVAIWFGGSALKGADAGWLAALLGALVVAYAVLGLTRPAFRLAPGREAVAGPLVGIVNGVLTGLTGSFVVPGVLYLQALGLSRDALVQAMGMLFMASTVALAVALGGHGLLPTALLGTSTLAVIPAMLGMTVGRRLRGRLSEAAFRKVFFWALLVLGLYIVGEHALAVLLSEH</sequence>
<keyword evidence="7 8" id="KW-0472">Membrane</keyword>
<feature type="transmembrane region" description="Helical" evidence="8">
    <location>
        <begin position="99"/>
        <end position="118"/>
    </location>
</feature>
<feature type="transmembrane region" description="Helical" evidence="8">
    <location>
        <begin position="45"/>
        <end position="63"/>
    </location>
</feature>
<dbReference type="InterPro" id="IPR002781">
    <property type="entry name" value="TM_pro_TauE-like"/>
</dbReference>
<dbReference type="PANTHER" id="PTHR30269">
    <property type="entry name" value="TRANSMEMBRANE PROTEIN YFCA"/>
    <property type="match status" value="1"/>
</dbReference>
<protein>
    <recommendedName>
        <fullName evidence="8">Probable membrane transporter protein</fullName>
    </recommendedName>
</protein>
<organism evidence="9 10">
    <name type="scientific">Ferrovibrio xuzhouensis</name>
    <dbReference type="NCBI Taxonomy" id="1576914"/>
    <lineage>
        <taxon>Bacteria</taxon>
        <taxon>Pseudomonadati</taxon>
        <taxon>Pseudomonadota</taxon>
        <taxon>Alphaproteobacteria</taxon>
        <taxon>Rhodospirillales</taxon>
        <taxon>Rhodospirillaceae</taxon>
        <taxon>Ferrovibrio</taxon>
    </lineage>
</organism>
<dbReference type="RefSeq" id="WP_379728380.1">
    <property type="nucleotide sequence ID" value="NZ_JBHRYJ010000003.1"/>
</dbReference>
<dbReference type="EMBL" id="JBHRYJ010000003">
    <property type="protein sequence ID" value="MFC3677009.1"/>
    <property type="molecule type" value="Genomic_DNA"/>
</dbReference>
<keyword evidence="4 8" id="KW-1003">Cell membrane</keyword>
<evidence type="ECO:0000256" key="4">
    <source>
        <dbReference type="ARBA" id="ARBA00022475"/>
    </source>
</evidence>
<evidence type="ECO:0000256" key="3">
    <source>
        <dbReference type="ARBA" id="ARBA00022448"/>
    </source>
</evidence>
<proteinExistence type="inferred from homology"/>
<comment type="similarity">
    <text evidence="2 8">Belongs to the 4-toluene sulfonate uptake permease (TSUP) (TC 2.A.102) family.</text>
</comment>
<evidence type="ECO:0000256" key="1">
    <source>
        <dbReference type="ARBA" id="ARBA00004651"/>
    </source>
</evidence>
<dbReference type="Pfam" id="PF01925">
    <property type="entry name" value="TauE"/>
    <property type="match status" value="1"/>
</dbReference>
<evidence type="ECO:0000256" key="7">
    <source>
        <dbReference type="ARBA" id="ARBA00023136"/>
    </source>
</evidence>
<feature type="transmembrane region" description="Helical" evidence="8">
    <location>
        <begin position="192"/>
        <end position="210"/>
    </location>
</feature>
<keyword evidence="6 8" id="KW-1133">Transmembrane helix</keyword>
<keyword evidence="5 8" id="KW-0812">Transmembrane</keyword>
<evidence type="ECO:0000256" key="5">
    <source>
        <dbReference type="ARBA" id="ARBA00022692"/>
    </source>
</evidence>
<comment type="caution">
    <text evidence="9">The sequence shown here is derived from an EMBL/GenBank/DDBJ whole genome shotgun (WGS) entry which is preliminary data.</text>
</comment>
<evidence type="ECO:0000256" key="6">
    <source>
        <dbReference type="ARBA" id="ARBA00022989"/>
    </source>
</evidence>
<accession>A0ABV7VHK2</accession>
<evidence type="ECO:0000313" key="10">
    <source>
        <dbReference type="Proteomes" id="UP001595711"/>
    </source>
</evidence>
<dbReference type="InterPro" id="IPR052017">
    <property type="entry name" value="TSUP"/>
</dbReference>
<feature type="transmembrane region" description="Helical" evidence="8">
    <location>
        <begin position="130"/>
        <end position="155"/>
    </location>
</feature>
<evidence type="ECO:0000256" key="8">
    <source>
        <dbReference type="RuleBase" id="RU363041"/>
    </source>
</evidence>
<keyword evidence="3" id="KW-0813">Transport</keyword>
<evidence type="ECO:0000313" key="9">
    <source>
        <dbReference type="EMBL" id="MFC3677009.1"/>
    </source>
</evidence>
<comment type="subcellular location">
    <subcellularLocation>
        <location evidence="1 8">Cell membrane</location>
        <topology evidence="1 8">Multi-pass membrane protein</topology>
    </subcellularLocation>
</comment>
<feature type="transmembrane region" description="Helical" evidence="8">
    <location>
        <begin position="167"/>
        <end position="185"/>
    </location>
</feature>
<dbReference type="PANTHER" id="PTHR30269:SF32">
    <property type="entry name" value="MEMBRANE TRANSPORTER PROTEIN-RELATED"/>
    <property type="match status" value="1"/>
</dbReference>
<evidence type="ECO:0000256" key="2">
    <source>
        <dbReference type="ARBA" id="ARBA00009142"/>
    </source>
</evidence>
<reference evidence="10" key="1">
    <citation type="journal article" date="2019" name="Int. J. Syst. Evol. Microbiol.">
        <title>The Global Catalogue of Microorganisms (GCM) 10K type strain sequencing project: providing services to taxonomists for standard genome sequencing and annotation.</title>
        <authorList>
            <consortium name="The Broad Institute Genomics Platform"/>
            <consortium name="The Broad Institute Genome Sequencing Center for Infectious Disease"/>
            <person name="Wu L."/>
            <person name="Ma J."/>
        </authorList>
    </citation>
    <scope>NUCLEOTIDE SEQUENCE [LARGE SCALE GENOMIC DNA]</scope>
    <source>
        <strain evidence="10">KCTC 42182</strain>
    </source>
</reference>
<dbReference type="Proteomes" id="UP001595711">
    <property type="component" value="Unassembled WGS sequence"/>
</dbReference>
<name>A0ABV7VHK2_9PROT</name>
<feature type="transmembrane region" description="Helical" evidence="8">
    <location>
        <begin position="230"/>
        <end position="252"/>
    </location>
</feature>
<keyword evidence="10" id="KW-1185">Reference proteome</keyword>
<gene>
    <name evidence="9" type="ORF">ACFOOQ_15735</name>
</gene>
<feature type="transmembrane region" description="Helical" evidence="8">
    <location>
        <begin position="75"/>
        <end position="93"/>
    </location>
</feature>